<organism evidence="6 7">
    <name type="scientific">Asticcacaulis endophyticus</name>
    <dbReference type="NCBI Taxonomy" id="1395890"/>
    <lineage>
        <taxon>Bacteria</taxon>
        <taxon>Pseudomonadati</taxon>
        <taxon>Pseudomonadota</taxon>
        <taxon>Alphaproteobacteria</taxon>
        <taxon>Caulobacterales</taxon>
        <taxon>Caulobacteraceae</taxon>
        <taxon>Asticcacaulis</taxon>
    </lineage>
</organism>
<evidence type="ECO:0000259" key="5">
    <source>
        <dbReference type="PROSITE" id="PS50977"/>
    </source>
</evidence>
<dbReference type="AlphaFoldDB" id="A0A918QF46"/>
<evidence type="ECO:0000256" key="3">
    <source>
        <dbReference type="ARBA" id="ARBA00023163"/>
    </source>
</evidence>
<keyword evidence="1" id="KW-0805">Transcription regulation</keyword>
<keyword evidence="2 4" id="KW-0238">DNA-binding</keyword>
<feature type="domain" description="HTH tetR-type" evidence="5">
    <location>
        <begin position="4"/>
        <end position="64"/>
    </location>
</feature>
<reference evidence="6" key="2">
    <citation type="submission" date="2020-09" db="EMBL/GenBank/DDBJ databases">
        <authorList>
            <person name="Sun Q."/>
            <person name="Kim S."/>
        </authorList>
    </citation>
    <scope>NUCLEOTIDE SEQUENCE</scope>
    <source>
        <strain evidence="6">KCTC 32296</strain>
    </source>
</reference>
<dbReference type="InterPro" id="IPR009057">
    <property type="entry name" value="Homeodomain-like_sf"/>
</dbReference>
<dbReference type="InterPro" id="IPR036271">
    <property type="entry name" value="Tet_transcr_reg_TetR-rel_C_sf"/>
</dbReference>
<dbReference type="Proteomes" id="UP000662572">
    <property type="component" value="Unassembled WGS sequence"/>
</dbReference>
<sequence>MTKALKKQEIIDHAYELFYDHGFHATGVDKVMADTGISKRTLYKYFASKEDLIAELIGHYGETFLKIAPVEIARLSPDPAGQIMALFDFRKAMFDEGSFRGCFAISANLEYSGRDTPVQAASLKFFETFLNYIKSLCADGGYKDPDKLAGQVIVLFNGAVVASQASRSPAPFDAAKSVLAMLLAAAK</sequence>
<name>A0A918QF46_9CAUL</name>
<dbReference type="GO" id="GO:0003677">
    <property type="term" value="F:DNA binding"/>
    <property type="evidence" value="ECO:0007669"/>
    <property type="project" value="UniProtKB-UniRule"/>
</dbReference>
<dbReference type="PANTHER" id="PTHR47506">
    <property type="entry name" value="TRANSCRIPTIONAL REGULATORY PROTEIN"/>
    <property type="match status" value="1"/>
</dbReference>
<protein>
    <submittedName>
        <fullName evidence="6">TetR family transcriptional regulator</fullName>
    </submittedName>
</protein>
<evidence type="ECO:0000256" key="2">
    <source>
        <dbReference type="ARBA" id="ARBA00023125"/>
    </source>
</evidence>
<feature type="DNA-binding region" description="H-T-H motif" evidence="4">
    <location>
        <begin position="27"/>
        <end position="46"/>
    </location>
</feature>
<evidence type="ECO:0000313" key="7">
    <source>
        <dbReference type="Proteomes" id="UP000662572"/>
    </source>
</evidence>
<evidence type="ECO:0000256" key="1">
    <source>
        <dbReference type="ARBA" id="ARBA00023015"/>
    </source>
</evidence>
<evidence type="ECO:0000256" key="4">
    <source>
        <dbReference type="PROSITE-ProRule" id="PRU00335"/>
    </source>
</evidence>
<proteinExistence type="predicted"/>
<reference evidence="6" key="1">
    <citation type="journal article" date="2014" name="Int. J. Syst. Evol. Microbiol.">
        <title>Complete genome sequence of Corynebacterium casei LMG S-19264T (=DSM 44701T), isolated from a smear-ripened cheese.</title>
        <authorList>
            <consortium name="US DOE Joint Genome Institute (JGI-PGF)"/>
            <person name="Walter F."/>
            <person name="Albersmeier A."/>
            <person name="Kalinowski J."/>
            <person name="Ruckert C."/>
        </authorList>
    </citation>
    <scope>NUCLEOTIDE SEQUENCE</scope>
    <source>
        <strain evidence="6">KCTC 32296</strain>
    </source>
</reference>
<accession>A0A918QF46</accession>
<dbReference type="Pfam" id="PF21993">
    <property type="entry name" value="TetR_C_13_2"/>
    <property type="match status" value="1"/>
</dbReference>
<dbReference type="PROSITE" id="PS50977">
    <property type="entry name" value="HTH_TETR_2"/>
    <property type="match status" value="1"/>
</dbReference>
<comment type="caution">
    <text evidence="6">The sequence shown here is derived from an EMBL/GenBank/DDBJ whole genome shotgun (WGS) entry which is preliminary data.</text>
</comment>
<dbReference type="PANTHER" id="PTHR47506:SF1">
    <property type="entry name" value="HTH-TYPE TRANSCRIPTIONAL REGULATOR YJDC"/>
    <property type="match status" value="1"/>
</dbReference>
<dbReference type="InterPro" id="IPR054156">
    <property type="entry name" value="YxaF_TetR_C"/>
</dbReference>
<dbReference type="EMBL" id="BMZB01000006">
    <property type="protein sequence ID" value="GGZ43256.1"/>
    <property type="molecule type" value="Genomic_DNA"/>
</dbReference>
<dbReference type="Gene3D" id="1.10.357.10">
    <property type="entry name" value="Tetracycline Repressor, domain 2"/>
    <property type="match status" value="1"/>
</dbReference>
<dbReference type="RefSeq" id="WP_189488581.1">
    <property type="nucleotide sequence ID" value="NZ_BMZB01000006.1"/>
</dbReference>
<dbReference type="InterPro" id="IPR001647">
    <property type="entry name" value="HTH_TetR"/>
</dbReference>
<dbReference type="Pfam" id="PF00440">
    <property type="entry name" value="TetR_N"/>
    <property type="match status" value="1"/>
</dbReference>
<dbReference type="SUPFAM" id="SSF48498">
    <property type="entry name" value="Tetracyclin repressor-like, C-terminal domain"/>
    <property type="match status" value="1"/>
</dbReference>
<keyword evidence="3" id="KW-0804">Transcription</keyword>
<gene>
    <name evidence="6" type="ORF">GCM10011273_32580</name>
</gene>
<dbReference type="SUPFAM" id="SSF46689">
    <property type="entry name" value="Homeodomain-like"/>
    <property type="match status" value="1"/>
</dbReference>
<keyword evidence="7" id="KW-1185">Reference proteome</keyword>
<dbReference type="PRINTS" id="PR00455">
    <property type="entry name" value="HTHTETR"/>
</dbReference>
<evidence type="ECO:0000313" key="6">
    <source>
        <dbReference type="EMBL" id="GGZ43256.1"/>
    </source>
</evidence>